<gene>
    <name evidence="1" type="ORF">C5695_09160</name>
</gene>
<evidence type="ECO:0000313" key="2">
    <source>
        <dbReference type="Proteomes" id="UP000264960"/>
    </source>
</evidence>
<dbReference type="AlphaFoldDB" id="A0AAD0MLI0"/>
<sequence length="96" mass="11395">MNFHCLIIKYTYLIETKKKKEKIQHYLLGFDSSIYLLIFVEFPSTTTFAGTLFVRYYDSVVAKCDIWINSAQTIVHWSVSFAVKRVSTYINMYFRV</sequence>
<accession>A0AAD0MLI0</accession>
<protein>
    <submittedName>
        <fullName evidence="1">Uncharacterized protein</fullName>
    </submittedName>
</protein>
<dbReference type="Proteomes" id="UP000264960">
    <property type="component" value="Chromosome"/>
</dbReference>
<reference evidence="1 2" key="1">
    <citation type="submission" date="2018-02" db="EMBL/GenBank/DDBJ databases">
        <title>The complete genome of two Bacillus pumilus strains from Cuatro Cienegas, Coahuila, Mexico.</title>
        <authorList>
            <person name="Zarza E."/>
            <person name="Alcaraz L.D."/>
            <person name="Aguilar-Salinas B."/>
            <person name="Islas A."/>
            <person name="Olmedo-Alvarez G."/>
        </authorList>
    </citation>
    <scope>NUCLEOTIDE SEQUENCE [LARGE SCALE GENOMIC DNA]</scope>
    <source>
        <strain evidence="1 2">145</strain>
    </source>
</reference>
<dbReference type="EMBL" id="CP027116">
    <property type="protein sequence ID" value="AVM23998.1"/>
    <property type="molecule type" value="Genomic_DNA"/>
</dbReference>
<proteinExistence type="predicted"/>
<evidence type="ECO:0000313" key="1">
    <source>
        <dbReference type="EMBL" id="AVM23998.1"/>
    </source>
</evidence>
<organism evidence="1 2">
    <name type="scientific">Bacillus pumilus</name>
    <name type="common">Bacillus mesentericus</name>
    <dbReference type="NCBI Taxonomy" id="1408"/>
    <lineage>
        <taxon>Bacteria</taxon>
        <taxon>Bacillati</taxon>
        <taxon>Bacillota</taxon>
        <taxon>Bacilli</taxon>
        <taxon>Bacillales</taxon>
        <taxon>Bacillaceae</taxon>
        <taxon>Bacillus</taxon>
    </lineage>
</organism>
<name>A0AAD0MLI0_BACPU</name>